<evidence type="ECO:0000313" key="2">
    <source>
        <dbReference type="Proteomes" id="UP000079169"/>
    </source>
</evidence>
<evidence type="ECO:0000259" key="1">
    <source>
        <dbReference type="Pfam" id="PF23046"/>
    </source>
</evidence>
<dbReference type="STRING" id="121845.A0A1S3DNW0"/>
<dbReference type="Pfam" id="PF23046">
    <property type="entry name" value="tSH3-B_UBE2O"/>
    <property type="match status" value="1"/>
</dbReference>
<feature type="non-terminal residue" evidence="3">
    <location>
        <position position="1"/>
    </location>
</feature>
<feature type="domain" description="UBE2O-like tandem tSH3-B" evidence="1">
    <location>
        <begin position="5"/>
        <end position="151"/>
    </location>
</feature>
<name>A0A1S3DNW0_DIACI</name>
<dbReference type="GeneID" id="103522196"/>
<keyword evidence="2" id="KW-1185">Reference proteome</keyword>
<dbReference type="RefSeq" id="XP_008485521.1">
    <property type="nucleotide sequence ID" value="XM_008487299.1"/>
</dbReference>
<feature type="non-terminal residue" evidence="3">
    <location>
        <position position="271"/>
    </location>
</feature>
<accession>A0A1S3DNW0</accession>
<organism evidence="2 3">
    <name type="scientific">Diaphorina citri</name>
    <name type="common">Asian citrus psyllid</name>
    <dbReference type="NCBI Taxonomy" id="121845"/>
    <lineage>
        <taxon>Eukaryota</taxon>
        <taxon>Metazoa</taxon>
        <taxon>Ecdysozoa</taxon>
        <taxon>Arthropoda</taxon>
        <taxon>Hexapoda</taxon>
        <taxon>Insecta</taxon>
        <taxon>Pterygota</taxon>
        <taxon>Neoptera</taxon>
        <taxon>Paraneoptera</taxon>
        <taxon>Hemiptera</taxon>
        <taxon>Sternorrhyncha</taxon>
        <taxon>Psylloidea</taxon>
        <taxon>Psyllidae</taxon>
        <taxon>Diaphorininae</taxon>
        <taxon>Diaphorina</taxon>
    </lineage>
</organism>
<evidence type="ECO:0000313" key="3">
    <source>
        <dbReference type="RefSeq" id="XP_008485521.1"/>
    </source>
</evidence>
<gene>
    <name evidence="3" type="primary">LOC103522196</name>
</gene>
<dbReference type="KEGG" id="dci:103522196"/>
<dbReference type="AlphaFoldDB" id="A0A1S3DNW0"/>
<reference evidence="3" key="1">
    <citation type="submission" date="2025-08" db="UniProtKB">
        <authorList>
            <consortium name="RefSeq"/>
        </authorList>
    </citation>
    <scope>IDENTIFICATION</scope>
</reference>
<sequence length="271" mass="30765">TFSKDLAVYLDHWIGVTRDVHLKLLVSCSDGSKAYISDPYMLKSLLNQRKSKCLHEDFPRKSDFYPGQRLLASRYILASAQWLFKSPEFERLSSRHKHLKLTVERMEVDYVEVTWRCTAFTGNSAQPSLTPRESIVKGDDLKRLRVLNHFESCTNQVGDRMSYTPSAQDSILPLDVWRQRKREGMLASGVTLPVHHRRKSFPASRIKFTPRRKKHSSWSKVPGDGELDSTLIEQDATLLAQPGDVVSSDTTLVPDKEKGADVPSIVLIDAP</sequence>
<proteinExistence type="predicted"/>
<dbReference type="PaxDb" id="121845-A0A1S3DNW0"/>
<protein>
    <submittedName>
        <fullName evidence="3">(E3-independent) E2 ubiquitin-conjugating enzyme UBE2O-like</fullName>
    </submittedName>
</protein>
<dbReference type="InterPro" id="IPR057735">
    <property type="entry name" value="UBE2O-like_tSH3-B"/>
</dbReference>
<dbReference type="Proteomes" id="UP000079169">
    <property type="component" value="Unplaced"/>
</dbReference>